<dbReference type="CDD" id="cd22460">
    <property type="entry name" value="KH-I_PEPPER_rpt2_like"/>
    <property type="match status" value="1"/>
</dbReference>
<sequence>FIIFLVPSSLMTTTEENENSNAPLSETNITSTTRTEFSPTTTTETQATGPTESDPPSQNPESDSAPAYDHPAPVATTAAAAVSVDKRWSGWPGDCVFRIIVPVLKVGSIIGRKGDLIKKMCEETRARIRVLDGAVGTPDRVVLISGKEEPESPLSPAMDAVIRVFKRVSGLSEGQDKISGAAGVAFSSFRMLVASTQALNLIGKQGSLIKSIQEHTGASIRVLSRDEGPLYVATDERIVELQGETFKVLKALEAVVGHLRKFVVDHSVLPLFEKNCAAPISQDRGVDVWFDKSSLHAASQTAITTDYPRSVNAKRDSVFYDLEPLLESQLPSLGRSLYGQDPRFSGIHSSGISRAGAPIVTQITQTMQIPLSYAEAILGPKGSNIALIH</sequence>
<evidence type="ECO:0000256" key="3">
    <source>
        <dbReference type="SAM" id="MobiDB-lite"/>
    </source>
</evidence>
<feature type="region of interest" description="Disordered" evidence="3">
    <location>
        <begin position="12"/>
        <end position="71"/>
    </location>
</feature>
<dbReference type="EMBL" id="LIHL02000008">
    <property type="protein sequence ID" value="KAF5461699.1"/>
    <property type="molecule type" value="Genomic_DNA"/>
</dbReference>
<feature type="non-terminal residue" evidence="5">
    <location>
        <position position="389"/>
    </location>
</feature>
<dbReference type="InterPro" id="IPR004088">
    <property type="entry name" value="KH_dom_type_1"/>
</dbReference>
<comment type="caution">
    <text evidence="5">The sequence shown here is derived from an EMBL/GenBank/DDBJ whole genome shotgun (WGS) entry which is preliminary data.</text>
</comment>
<dbReference type="Proteomes" id="UP000619265">
    <property type="component" value="Unassembled WGS sequence"/>
</dbReference>
<dbReference type="InterPro" id="IPR036612">
    <property type="entry name" value="KH_dom_type_1_sf"/>
</dbReference>
<dbReference type="Gene3D" id="3.30.310.210">
    <property type="match status" value="1"/>
</dbReference>
<feature type="compositionally biased region" description="Low complexity" evidence="3">
    <location>
        <begin position="30"/>
        <end position="52"/>
    </location>
</feature>
<feature type="domain" description="K Homology" evidence="4">
    <location>
        <begin position="185"/>
        <end position="260"/>
    </location>
</feature>
<dbReference type="GO" id="GO:0003723">
    <property type="term" value="F:RNA binding"/>
    <property type="evidence" value="ECO:0007669"/>
    <property type="project" value="UniProtKB-UniRule"/>
</dbReference>
<reference evidence="5" key="2">
    <citation type="submission" date="2020-03" db="EMBL/GenBank/DDBJ databases">
        <title>Walnut 2.0.</title>
        <authorList>
            <person name="Marrano A."/>
            <person name="Britton M."/>
            <person name="Zimin A.V."/>
            <person name="Zaini P.A."/>
            <person name="Workman R."/>
            <person name="Puiu D."/>
            <person name="Bianco L."/>
            <person name="Allen B.J."/>
            <person name="Troggio M."/>
            <person name="Leslie C.A."/>
            <person name="Timp W."/>
            <person name="Dendekar A."/>
            <person name="Salzberg S.L."/>
            <person name="Neale D.B."/>
        </authorList>
    </citation>
    <scope>NUCLEOTIDE SEQUENCE</scope>
    <source>
        <tissue evidence="5">Leaves</tissue>
    </source>
</reference>
<protein>
    <recommendedName>
        <fullName evidence="4">K Homology domain-containing protein</fullName>
    </recommendedName>
</protein>
<keyword evidence="1" id="KW-0677">Repeat</keyword>
<evidence type="ECO:0000256" key="1">
    <source>
        <dbReference type="ARBA" id="ARBA00022737"/>
    </source>
</evidence>
<keyword evidence="2" id="KW-0694">RNA-binding</keyword>
<dbReference type="Gramene" id="Jr08_04340_p1">
    <property type="protein sequence ID" value="cds.Jr08_04340_p1"/>
    <property type="gene ID" value="Jr08_04340"/>
</dbReference>
<dbReference type="SUPFAM" id="SSF54791">
    <property type="entry name" value="Eukaryotic type KH-domain (KH-domain type I)"/>
    <property type="match status" value="2"/>
</dbReference>
<gene>
    <name evidence="5" type="ORF">F2P56_017775</name>
</gene>
<reference evidence="5" key="1">
    <citation type="submission" date="2015-10" db="EMBL/GenBank/DDBJ databases">
        <authorList>
            <person name="Martinez-Garcia P.J."/>
            <person name="Crepeau M.W."/>
            <person name="Puiu D."/>
            <person name="Gonzalez-Ibeas D."/>
            <person name="Whalen J."/>
            <person name="Stevens K."/>
            <person name="Paul R."/>
            <person name="Butterfield T."/>
            <person name="Britton M."/>
            <person name="Reagan R."/>
            <person name="Chakraborty S."/>
            <person name="Walawage S.L."/>
            <person name="Vasquez-Gross H.A."/>
            <person name="Cardeno C."/>
            <person name="Famula R."/>
            <person name="Pratt K."/>
            <person name="Kuruganti S."/>
            <person name="Aradhya M.K."/>
            <person name="Leslie C.A."/>
            <person name="Dandekar A.M."/>
            <person name="Salzberg S.L."/>
            <person name="Wegrzyn J.L."/>
            <person name="Langley C.H."/>
            <person name="Neale D.B."/>
        </authorList>
    </citation>
    <scope>NUCLEOTIDE SEQUENCE</scope>
    <source>
        <tissue evidence="5">Leaves</tissue>
    </source>
</reference>
<evidence type="ECO:0000313" key="5">
    <source>
        <dbReference type="EMBL" id="KAF5461699.1"/>
    </source>
</evidence>
<evidence type="ECO:0000256" key="2">
    <source>
        <dbReference type="PROSITE-ProRule" id="PRU00117"/>
    </source>
</evidence>
<feature type="compositionally biased region" description="Polar residues" evidence="3">
    <location>
        <begin position="12"/>
        <end position="29"/>
    </location>
</feature>
<dbReference type="CDD" id="cd22459">
    <property type="entry name" value="KH-I_PEPPER_rpt1_like"/>
    <property type="match status" value="1"/>
</dbReference>
<dbReference type="Pfam" id="PF00013">
    <property type="entry name" value="KH_1"/>
    <property type="match status" value="2"/>
</dbReference>
<dbReference type="PROSITE" id="PS50084">
    <property type="entry name" value="KH_TYPE_1"/>
    <property type="match status" value="3"/>
</dbReference>
<feature type="domain" description="K Homology" evidence="4">
    <location>
        <begin position="93"/>
        <end position="166"/>
    </location>
</feature>
<organism evidence="5 6">
    <name type="scientific">Juglans regia</name>
    <name type="common">English walnut</name>
    <dbReference type="NCBI Taxonomy" id="51240"/>
    <lineage>
        <taxon>Eukaryota</taxon>
        <taxon>Viridiplantae</taxon>
        <taxon>Streptophyta</taxon>
        <taxon>Embryophyta</taxon>
        <taxon>Tracheophyta</taxon>
        <taxon>Spermatophyta</taxon>
        <taxon>Magnoliopsida</taxon>
        <taxon>eudicotyledons</taxon>
        <taxon>Gunneridae</taxon>
        <taxon>Pentapetalae</taxon>
        <taxon>rosids</taxon>
        <taxon>fabids</taxon>
        <taxon>Fagales</taxon>
        <taxon>Juglandaceae</taxon>
        <taxon>Juglans</taxon>
    </lineage>
</organism>
<evidence type="ECO:0000313" key="6">
    <source>
        <dbReference type="Proteomes" id="UP000619265"/>
    </source>
</evidence>
<dbReference type="InterPro" id="IPR004087">
    <property type="entry name" value="KH_dom"/>
</dbReference>
<dbReference type="AlphaFoldDB" id="A0A833V0C1"/>
<dbReference type="PANTHER" id="PTHR10288">
    <property type="entry name" value="KH DOMAIN CONTAINING RNA BINDING PROTEIN"/>
    <property type="match status" value="1"/>
</dbReference>
<evidence type="ECO:0000259" key="4">
    <source>
        <dbReference type="SMART" id="SM00322"/>
    </source>
</evidence>
<proteinExistence type="predicted"/>
<name>A0A833V0C1_JUGRE</name>
<accession>A0A833V0C1</accession>
<dbReference type="SMART" id="SM00322">
    <property type="entry name" value="KH"/>
    <property type="match status" value="2"/>
</dbReference>